<dbReference type="EnsemblPlants" id="AVESA.00010b.r2.7DG1353130.3">
    <property type="protein sequence ID" value="AVESA.00010b.r2.7DG1353130.3.CDS"/>
    <property type="gene ID" value="AVESA.00010b.r2.7DG1353130"/>
</dbReference>
<evidence type="ECO:0000313" key="2">
    <source>
        <dbReference type="Proteomes" id="UP001732700"/>
    </source>
</evidence>
<protein>
    <submittedName>
        <fullName evidence="1">Uncharacterized protein</fullName>
    </submittedName>
</protein>
<reference evidence="1" key="1">
    <citation type="submission" date="2021-05" db="EMBL/GenBank/DDBJ databases">
        <authorList>
            <person name="Scholz U."/>
            <person name="Mascher M."/>
            <person name="Fiebig A."/>
        </authorList>
    </citation>
    <scope>NUCLEOTIDE SEQUENCE [LARGE SCALE GENOMIC DNA]</scope>
</reference>
<sequence length="156" mass="17069">MGMAKVGQCILGGAQVRSAGLLRVGAFHVVPLTSSPAAGSQLPSRTASTPLRCRLRFAPDALTATVAMDPPVKLDEKRRAELMAQLKQLKAELKELEEERSLPCAKVTDGDPNKLSEMDKLGPFLAKLVKKNRAALRKAYRNREPLILRLNSREDP</sequence>
<accession>A0ACD6ADG9</accession>
<reference evidence="1" key="2">
    <citation type="submission" date="2025-09" db="UniProtKB">
        <authorList>
            <consortium name="EnsemblPlants"/>
        </authorList>
    </citation>
    <scope>IDENTIFICATION</scope>
</reference>
<evidence type="ECO:0000313" key="1">
    <source>
        <dbReference type="EnsemblPlants" id="AVESA.00010b.r2.7DG1353130.3.CDS"/>
    </source>
</evidence>
<dbReference type="Proteomes" id="UP001732700">
    <property type="component" value="Chromosome 7D"/>
</dbReference>
<proteinExistence type="predicted"/>
<keyword evidence="2" id="KW-1185">Reference proteome</keyword>
<organism evidence="1 2">
    <name type="scientific">Avena sativa</name>
    <name type="common">Oat</name>
    <dbReference type="NCBI Taxonomy" id="4498"/>
    <lineage>
        <taxon>Eukaryota</taxon>
        <taxon>Viridiplantae</taxon>
        <taxon>Streptophyta</taxon>
        <taxon>Embryophyta</taxon>
        <taxon>Tracheophyta</taxon>
        <taxon>Spermatophyta</taxon>
        <taxon>Magnoliopsida</taxon>
        <taxon>Liliopsida</taxon>
        <taxon>Poales</taxon>
        <taxon>Poaceae</taxon>
        <taxon>BOP clade</taxon>
        <taxon>Pooideae</taxon>
        <taxon>Poodae</taxon>
        <taxon>Poeae</taxon>
        <taxon>Poeae Chloroplast Group 1 (Aveneae type)</taxon>
        <taxon>Aveninae</taxon>
        <taxon>Avena</taxon>
    </lineage>
</organism>
<name>A0ACD6ADG9_AVESA</name>